<name>A0ACB6G3W8_9PLEO</name>
<protein>
    <submittedName>
        <fullName evidence="1">Uncharacterized protein</fullName>
    </submittedName>
</protein>
<keyword evidence="2" id="KW-1185">Reference proteome</keyword>
<dbReference type="Proteomes" id="UP000293547">
    <property type="component" value="Unassembled WGS sequence"/>
</dbReference>
<evidence type="ECO:0000313" key="2">
    <source>
        <dbReference type="Proteomes" id="UP000293547"/>
    </source>
</evidence>
<accession>A0ACB6G3W8</accession>
<reference evidence="1 2" key="1">
    <citation type="journal article" date="2019" name="bioRxiv">
        <title>Genomics, evolutionary history and diagnostics of the Alternaria alternata species group including apple and Asian pear pathotypes.</title>
        <authorList>
            <person name="Armitage A.D."/>
            <person name="Cockerton H.M."/>
            <person name="Sreenivasaprasad S."/>
            <person name="Woodhall J.W."/>
            <person name="Lane C.R."/>
            <person name="Harrison R.J."/>
            <person name="Clarkson J.P."/>
        </authorList>
    </citation>
    <scope>NUCLEOTIDE SEQUENCE [LARGE SCALE GENOMIC DNA]</scope>
    <source>
        <strain evidence="1 2">FERA 650</strain>
    </source>
</reference>
<proteinExistence type="predicted"/>
<organism evidence="1 2">
    <name type="scientific">Alternaria gaisen</name>
    <dbReference type="NCBI Taxonomy" id="167740"/>
    <lineage>
        <taxon>Eukaryota</taxon>
        <taxon>Fungi</taxon>
        <taxon>Dikarya</taxon>
        <taxon>Ascomycota</taxon>
        <taxon>Pezizomycotina</taxon>
        <taxon>Dothideomycetes</taxon>
        <taxon>Pleosporomycetidae</taxon>
        <taxon>Pleosporales</taxon>
        <taxon>Pleosporineae</taxon>
        <taxon>Pleosporaceae</taxon>
        <taxon>Alternaria</taxon>
        <taxon>Alternaria sect. Alternaria</taxon>
    </lineage>
</organism>
<sequence>MTGLTFVDLPILCPFGLPIYVPHWVAEAIFYILRVLRIVSWQRDCGAAKRSSFTRYTVPVNYVTAPLAAVLFLVAATVIGKHELMLGTIGNDDTGICPYDLVIVFLSLGYIANSLGAAGSVRWMAFKAVRLGKVGHRLYLYLYISFFSIGAFVGNDPIMVLFLSYFVRIASNIKHPRAWIHTQFCIANIATGILVSSNPTNLVLANAFKIRFISFTANMVVPVFATTVLLFPFLLYIVFADGRLIPASVEAYELPEEAKNKNSANPNIPTVRERPADGESLRPANEDAELEHILNPFLDRKGSLLGSFIFIATIILLLALNAVYLSKGGNTDFWVTLPAAVTMLCLDLTMGWMSRADTRAIARQKRGHAESLDVNGEVSITKNMALTHDDHSISDTDLRSHQENISLGRLASGSVDARREAEISNGKSTEEPPSGNTVNKDLGTTRQQTPMTGVQRALTNLGVAETSHPTSELRHRDGHLTVFKFLENRYVWCQETFPTATVCLRQLPYDLVPFAFCMFILVEALISKGWVCVFAQWWDLWATKSGTVGCIAGMGLLGVVLSSVSITSS</sequence>
<comment type="caution">
    <text evidence="1">The sequence shown here is derived from an EMBL/GenBank/DDBJ whole genome shotgun (WGS) entry which is preliminary data.</text>
</comment>
<dbReference type="EMBL" id="PDWZ02000001">
    <property type="protein sequence ID" value="KAB2111422.1"/>
    <property type="molecule type" value="Genomic_DNA"/>
</dbReference>
<evidence type="ECO:0000313" key="1">
    <source>
        <dbReference type="EMBL" id="KAB2111422.1"/>
    </source>
</evidence>
<gene>
    <name evidence="1" type="ORF">AG0111_0g1353</name>
</gene>